<dbReference type="EMBL" id="AJWY01014139">
    <property type="protein sequence ID" value="EKC44596.1"/>
    <property type="molecule type" value="Genomic_DNA"/>
</dbReference>
<evidence type="ECO:0000313" key="1">
    <source>
        <dbReference type="EMBL" id="EKC44596.1"/>
    </source>
</evidence>
<gene>
    <name evidence="1" type="ORF">LEA_20575</name>
</gene>
<comment type="caution">
    <text evidence="1">The sequence shown here is derived from an EMBL/GenBank/DDBJ whole genome shotgun (WGS) entry which is preliminary data.</text>
</comment>
<protein>
    <submittedName>
        <fullName evidence="1">Uncharacterized protein</fullName>
    </submittedName>
</protein>
<reference evidence="1" key="1">
    <citation type="journal article" date="2013" name="Environ. Microbiol.">
        <title>Microbiota from the distal guts of lean and obese adolescents exhibit partial functional redundancy besides clear differences in community structure.</title>
        <authorList>
            <person name="Ferrer M."/>
            <person name="Ruiz A."/>
            <person name="Lanza F."/>
            <person name="Haange S.B."/>
            <person name="Oberbach A."/>
            <person name="Till H."/>
            <person name="Bargiela R."/>
            <person name="Campoy C."/>
            <person name="Segura M.T."/>
            <person name="Richter M."/>
            <person name="von Bergen M."/>
            <person name="Seifert J."/>
            <person name="Suarez A."/>
        </authorList>
    </citation>
    <scope>NUCLEOTIDE SEQUENCE</scope>
</reference>
<proteinExistence type="predicted"/>
<organism evidence="1">
    <name type="scientific">human gut metagenome</name>
    <dbReference type="NCBI Taxonomy" id="408170"/>
    <lineage>
        <taxon>unclassified sequences</taxon>
        <taxon>metagenomes</taxon>
        <taxon>organismal metagenomes</taxon>
    </lineage>
</organism>
<accession>K1SB13</accession>
<name>K1SB13_9ZZZZ</name>
<dbReference type="AlphaFoldDB" id="K1SB13"/>
<sequence>MVVSKKKLIFAGKKGDTIMNTIAIDSNIYKGAESYAKLHNISVTAAIEKAISLFLQKVQPKQKLLETAEFNDALSYVKTLKAKGGKPIPADRK</sequence>